<evidence type="ECO:0000259" key="7">
    <source>
        <dbReference type="Pfam" id="PF13877"/>
    </source>
</evidence>
<dbReference type="InterPro" id="IPR025986">
    <property type="entry name" value="RPAP3-like_C"/>
</dbReference>
<evidence type="ECO:0000313" key="8">
    <source>
        <dbReference type="Proteomes" id="UP000694890"/>
    </source>
</evidence>
<feature type="region of interest" description="Disordered" evidence="6">
    <location>
        <begin position="207"/>
        <end position="236"/>
    </location>
</feature>
<feature type="compositionally biased region" description="Basic and acidic residues" evidence="6">
    <location>
        <begin position="493"/>
        <end position="507"/>
    </location>
</feature>
<dbReference type="Pfam" id="PF00515">
    <property type="entry name" value="TPR_1"/>
    <property type="match status" value="1"/>
</dbReference>
<feature type="repeat" description="TPR" evidence="5">
    <location>
        <begin position="732"/>
        <end position="765"/>
    </location>
</feature>
<evidence type="ECO:0000256" key="2">
    <source>
        <dbReference type="ARBA" id="ARBA00022490"/>
    </source>
</evidence>
<sequence>MQRQRRFLSISSRPQLAPLVVISVSYMLVFRHLPATFSNLEPSIDCVTCFRFAVPLLTYCRVVTIVTDHALQRFRQTAAGMSADAVFSLQNQSTAVGYSGKVPVEHLDYDFIEKCKDVKYLEKILRVLRSGDEGIYPHLIKFCESHLEKLHPRSPALRKENLVATAASLSNDEWSQIADELKTWQEENKKTETLLKQQSAFDDLVNENMPPIRGSNHSIPLSQTSNAKEKRNSSKCSLPRDYREWEKFDVEKECERIDVSEVESYPPAARITGDPKIKTKVDTSLLTQQEKLLLANREKDKGNEAFRAKDYEEAVAYYSRSLSIMPTVATYNNRAQAHINLKHWHSAMADCQSVLELEQGNVKALLRRATVHKHMGHFHLATEDLRKALMEEPQNAAATQLLSEIEKMKECQPEKQSKGKKILIQEVEEKDDNRNACLVEPSQLVGGEKSSAAPVERGDMGNAQKKPHGRGDGGPHSESSNSHQGHWRSKGGSSDKYKVTQESKDKVANGTSKRGSTASVQADRNSSGKGTPVGGTARETINLDAPCGALPPPLARLKNEGNLLFKNGQFADALEKYSQAIQGYTDSGIDSPEDLCILYSNRAACYLKDGNSQDCIQDCTRALELQPFSLKPLLRRAMAYESLERYRKAYVDYKTVLQIDISVQAAHDSVNRITKLLIEQDGAEWREKLPEIPLVPLSAQQHRREQPPSAEVLQARAEKAARDGERRAEVRFTTLKQEGNDFVKKGQYQDALGKYTECLKIKPEECAIYTNRALCYLKLERFTEAKQDCDAALKLEPTNKKAFYRRALANKGLKDYLACSSDLQEVLQQDPSVQEAEKELEEVTVLLRQSLAASPAKPRTTVPITEVDGDEETSVSPDSEGSCRGDITINLQPTNVYEFGQALNAARCSRNTAACADLLASAAPEMLPQYLSTQLDGHTISFIMQVLDSHLLEKDPNLVYQHLNHLHTTDRFSTVLMMLEKDDRQHMTHLFEHLSAVESTEFTKNDVQNLANKYI</sequence>
<reference evidence="9" key="1">
    <citation type="submission" date="2025-08" db="UniProtKB">
        <authorList>
            <consortium name="RefSeq"/>
        </authorList>
    </citation>
    <scope>IDENTIFICATION</scope>
    <source>
        <tissue evidence="9">Brain</tissue>
    </source>
</reference>
<dbReference type="PROSITE" id="PS50005">
    <property type="entry name" value="TPR"/>
    <property type="match status" value="4"/>
</dbReference>
<feature type="repeat" description="TPR" evidence="5">
    <location>
        <begin position="362"/>
        <end position="395"/>
    </location>
</feature>
<feature type="compositionally biased region" description="Polar residues" evidence="6">
    <location>
        <begin position="509"/>
        <end position="529"/>
    </location>
</feature>
<dbReference type="GO" id="GO:0005829">
    <property type="term" value="C:cytosol"/>
    <property type="evidence" value="ECO:0007669"/>
    <property type="project" value="TreeGrafter"/>
</dbReference>
<evidence type="ECO:0000256" key="4">
    <source>
        <dbReference type="ARBA" id="ARBA00022803"/>
    </source>
</evidence>
<dbReference type="PANTHER" id="PTHR45984:SF3">
    <property type="entry name" value="SPERM-ASSOCIATED ANTIGEN 1"/>
    <property type="match status" value="1"/>
</dbReference>
<dbReference type="Pfam" id="PF13877">
    <property type="entry name" value="RPAP3_C"/>
    <property type="match status" value="1"/>
</dbReference>
<evidence type="ECO:0000256" key="1">
    <source>
        <dbReference type="ARBA" id="ARBA00004496"/>
    </source>
</evidence>
<dbReference type="InterPro" id="IPR019734">
    <property type="entry name" value="TPR_rpt"/>
</dbReference>
<dbReference type="SMART" id="SM00028">
    <property type="entry name" value="TPR"/>
    <property type="match status" value="9"/>
</dbReference>
<organism evidence="8 9">
    <name type="scientific">Lates calcarifer</name>
    <name type="common">Barramundi</name>
    <name type="synonym">Holocentrus calcarifer</name>
    <dbReference type="NCBI Taxonomy" id="8187"/>
    <lineage>
        <taxon>Eukaryota</taxon>
        <taxon>Metazoa</taxon>
        <taxon>Chordata</taxon>
        <taxon>Craniata</taxon>
        <taxon>Vertebrata</taxon>
        <taxon>Euteleostomi</taxon>
        <taxon>Actinopterygii</taxon>
        <taxon>Neopterygii</taxon>
        <taxon>Teleostei</taxon>
        <taxon>Neoteleostei</taxon>
        <taxon>Acanthomorphata</taxon>
        <taxon>Carangaria</taxon>
        <taxon>Carangaria incertae sedis</taxon>
        <taxon>Centropomidae</taxon>
        <taxon>Lates</taxon>
    </lineage>
</organism>
<keyword evidence="3" id="KW-0677">Repeat</keyword>
<dbReference type="AlphaFoldDB" id="A0AAJ7LFA3"/>
<keyword evidence="4 5" id="KW-0802">TPR repeat</keyword>
<keyword evidence="2" id="KW-0963">Cytoplasm</keyword>
<feature type="compositionally biased region" description="Polar residues" evidence="6">
    <location>
        <begin position="215"/>
        <end position="226"/>
    </location>
</feature>
<protein>
    <submittedName>
        <fullName evidence="9">Sperm-associated antigen 1</fullName>
    </submittedName>
</protein>
<feature type="compositionally biased region" description="Basic and acidic residues" evidence="6">
    <location>
        <begin position="227"/>
        <end position="236"/>
    </location>
</feature>
<proteinExistence type="predicted"/>
<dbReference type="KEGG" id="lcf:108876257"/>
<accession>A0AAJ7LFA3</accession>
<dbReference type="GeneID" id="108876257"/>
<feature type="region of interest" description="Disordered" evidence="6">
    <location>
        <begin position="434"/>
        <end position="539"/>
    </location>
</feature>
<feature type="repeat" description="TPR" evidence="5">
    <location>
        <begin position="295"/>
        <end position="328"/>
    </location>
</feature>
<dbReference type="PANTHER" id="PTHR45984">
    <property type="entry name" value="RNA (RNA) POLYMERASE II ASSOCIATED PROTEIN HOMOLOG"/>
    <property type="match status" value="1"/>
</dbReference>
<dbReference type="FunFam" id="1.25.40.10:FF:000221">
    <property type="entry name" value="Mitochondrial import receptor subunit TOM34"/>
    <property type="match status" value="1"/>
</dbReference>
<dbReference type="InterPro" id="IPR011990">
    <property type="entry name" value="TPR-like_helical_dom_sf"/>
</dbReference>
<dbReference type="RefSeq" id="XP_018521142.1">
    <property type="nucleotide sequence ID" value="XM_018665626.2"/>
</dbReference>
<evidence type="ECO:0000256" key="3">
    <source>
        <dbReference type="ARBA" id="ARBA00022737"/>
    </source>
</evidence>
<gene>
    <name evidence="9" type="primary">spag1b</name>
</gene>
<feature type="repeat" description="TPR" evidence="5">
    <location>
        <begin position="766"/>
        <end position="799"/>
    </location>
</feature>
<evidence type="ECO:0000256" key="6">
    <source>
        <dbReference type="SAM" id="MobiDB-lite"/>
    </source>
</evidence>
<feature type="domain" description="RNA-polymerase II-associated protein 3-like C-terminal" evidence="7">
    <location>
        <begin position="892"/>
        <end position="984"/>
    </location>
</feature>
<dbReference type="SUPFAM" id="SSF48452">
    <property type="entry name" value="TPR-like"/>
    <property type="match status" value="3"/>
</dbReference>
<name>A0AAJ7LFA3_LATCA</name>
<comment type="subcellular location">
    <subcellularLocation>
        <location evidence="1">Cytoplasm</location>
    </subcellularLocation>
</comment>
<dbReference type="CTD" id="768178"/>
<dbReference type="InterPro" id="IPR051982">
    <property type="entry name" value="CiliaryAsmbly_MitoImport"/>
</dbReference>
<evidence type="ECO:0000313" key="9">
    <source>
        <dbReference type="RefSeq" id="XP_018521142.1"/>
    </source>
</evidence>
<dbReference type="Proteomes" id="UP000694890">
    <property type="component" value="Linkage group LG15"/>
</dbReference>
<dbReference type="Gene3D" id="1.25.40.10">
    <property type="entry name" value="Tetratricopeptide repeat domain"/>
    <property type="match status" value="3"/>
</dbReference>
<evidence type="ECO:0000256" key="5">
    <source>
        <dbReference type="PROSITE-ProRule" id="PRU00339"/>
    </source>
</evidence>